<dbReference type="InterPro" id="IPR013602">
    <property type="entry name" value="Dynein_heavy_linker"/>
</dbReference>
<evidence type="ECO:0000259" key="18">
    <source>
        <dbReference type="SMART" id="SM00382"/>
    </source>
</evidence>
<evidence type="ECO:0000256" key="14">
    <source>
        <dbReference type="ARBA" id="ARBA00023212"/>
    </source>
</evidence>
<dbReference type="GO" id="GO:0000741">
    <property type="term" value="P:karyogamy"/>
    <property type="evidence" value="ECO:0007669"/>
    <property type="project" value="UniProtKB-KW"/>
</dbReference>
<protein>
    <recommendedName>
        <fullName evidence="4">Dynein heavy chain, cytoplasmic</fullName>
    </recommendedName>
    <alternativeName>
        <fullName evidence="15">Dynein heavy chain, cytosolic</fullName>
    </alternativeName>
</protein>
<dbReference type="Gene3D" id="1.20.1280.160">
    <property type="match status" value="1"/>
</dbReference>
<dbReference type="GO" id="GO:0005524">
    <property type="term" value="F:ATP binding"/>
    <property type="evidence" value="ECO:0007669"/>
    <property type="project" value="UniProtKB-KW"/>
</dbReference>
<dbReference type="Pfam" id="PF08385">
    <property type="entry name" value="DHC_N1"/>
    <property type="match status" value="1"/>
</dbReference>
<dbReference type="Gene3D" id="1.10.287.2620">
    <property type="match status" value="1"/>
</dbReference>
<dbReference type="Pfam" id="PF17852">
    <property type="entry name" value="Dynein_AAA_lid"/>
    <property type="match status" value="1"/>
</dbReference>
<accession>C5DKL6</accession>
<dbReference type="GO" id="GO:0005938">
    <property type="term" value="C:cell cortex"/>
    <property type="evidence" value="ECO:0007669"/>
    <property type="project" value="UniProtKB-ARBA"/>
</dbReference>
<dbReference type="InterPro" id="IPR042219">
    <property type="entry name" value="AAA_lid_11_sf"/>
</dbReference>
<dbReference type="InterPro" id="IPR024317">
    <property type="entry name" value="Dynein_heavy_chain_D4_dom"/>
</dbReference>
<keyword evidence="20" id="KW-1185">Reference proteome</keyword>
<dbReference type="Gene3D" id="1.20.920.30">
    <property type="match status" value="1"/>
</dbReference>
<feature type="domain" description="AAA+ ATPase" evidence="18">
    <location>
        <begin position="2423"/>
        <end position="2573"/>
    </location>
</feature>
<dbReference type="OrthoDB" id="447173at2759"/>
<dbReference type="GO" id="GO:0005816">
    <property type="term" value="C:spindle pole body"/>
    <property type="evidence" value="ECO:0007669"/>
    <property type="project" value="UniProtKB-ARBA"/>
</dbReference>
<name>C5DKL6_LACTC</name>
<comment type="similarity">
    <text evidence="2">Belongs to the dynein heavy chain family.</text>
</comment>
<dbReference type="GO" id="GO:0045505">
    <property type="term" value="F:dynein intermediate chain binding"/>
    <property type="evidence" value="ECO:0007669"/>
    <property type="project" value="InterPro"/>
</dbReference>
<evidence type="ECO:0000313" key="20">
    <source>
        <dbReference type="Proteomes" id="UP000002036"/>
    </source>
</evidence>
<dbReference type="CDD" id="cd00009">
    <property type="entry name" value="AAA"/>
    <property type="match status" value="1"/>
</dbReference>
<dbReference type="InterPro" id="IPR043157">
    <property type="entry name" value="Dynein_AAA1S"/>
</dbReference>
<gene>
    <name evidence="19" type="ordered locus">KLTH0F05720g</name>
</gene>
<keyword evidence="9" id="KW-0547">Nucleotide-binding</keyword>
<feature type="coiled-coil region" evidence="17">
    <location>
        <begin position="3033"/>
        <end position="3060"/>
    </location>
</feature>
<dbReference type="InterPro" id="IPR004273">
    <property type="entry name" value="Dynein_heavy_D6_P-loop"/>
</dbReference>
<evidence type="ECO:0000256" key="1">
    <source>
        <dbReference type="ARBA" id="ARBA00004245"/>
    </source>
</evidence>
<dbReference type="GO" id="GO:0008569">
    <property type="term" value="F:minus-end-directed microtubule motor activity"/>
    <property type="evidence" value="ECO:0007669"/>
    <property type="project" value="InterPro"/>
</dbReference>
<keyword evidence="7" id="KW-0493">Microtubule</keyword>
<dbReference type="SMART" id="SM00382">
    <property type="entry name" value="AAA"/>
    <property type="match status" value="3"/>
</dbReference>
<dbReference type="Gene3D" id="1.20.140.100">
    <property type="entry name" value="Dynein heavy chain, N-terminal domain 2"/>
    <property type="match status" value="1"/>
</dbReference>
<dbReference type="PANTHER" id="PTHR45703:SF36">
    <property type="entry name" value="DYNEIN HEAVY CHAIN, CYTOPLASMIC"/>
    <property type="match status" value="1"/>
</dbReference>
<dbReference type="STRING" id="559295.C5DKL6"/>
<dbReference type="Gene3D" id="3.20.180.20">
    <property type="entry name" value="Dynein heavy chain, N-terminal domain 2"/>
    <property type="match status" value="1"/>
</dbReference>
<keyword evidence="6" id="KW-0963">Cytoplasm</keyword>
<keyword evidence="14" id="KW-0206">Cytoskeleton</keyword>
<dbReference type="PANTHER" id="PTHR45703">
    <property type="entry name" value="DYNEIN HEAVY CHAIN"/>
    <property type="match status" value="1"/>
</dbReference>
<dbReference type="Gene3D" id="1.10.8.720">
    <property type="entry name" value="Region D6 of dynein motor"/>
    <property type="match status" value="1"/>
</dbReference>
<dbReference type="InterPro" id="IPR013594">
    <property type="entry name" value="Dynein_heavy_tail"/>
</dbReference>
<dbReference type="Proteomes" id="UP000002036">
    <property type="component" value="Chromosome F"/>
</dbReference>
<dbReference type="InterPro" id="IPR042222">
    <property type="entry name" value="Dynein_2_N"/>
</dbReference>
<comment type="subunit">
    <text evidence="3">Consists of at least two heavy chains and a number of intermediate and light chains.</text>
</comment>
<dbReference type="GO" id="GO:0051959">
    <property type="term" value="F:dynein light intermediate chain binding"/>
    <property type="evidence" value="ECO:0007669"/>
    <property type="project" value="InterPro"/>
</dbReference>
<evidence type="ECO:0000256" key="9">
    <source>
        <dbReference type="ARBA" id="ARBA00022741"/>
    </source>
</evidence>
<dbReference type="EMBL" id="CU928170">
    <property type="protein sequence ID" value="CAR24017.1"/>
    <property type="molecule type" value="Genomic_DNA"/>
</dbReference>
<dbReference type="KEGG" id="lth:KLTH0F05720g"/>
<comment type="subcellular location">
    <subcellularLocation>
        <location evidence="1">Cytoplasm</location>
        <location evidence="1">Cytoskeleton</location>
    </subcellularLocation>
</comment>
<dbReference type="Pfam" id="PF18198">
    <property type="entry name" value="AAA_lid_11"/>
    <property type="match status" value="1"/>
</dbReference>
<keyword evidence="11" id="KW-0243">Dynein</keyword>
<dbReference type="InterPro" id="IPR026983">
    <property type="entry name" value="DHC"/>
</dbReference>
<comment type="function">
    <text evidence="16">Cytoplasmic dynein acts as a motor for the intracellular retrograde motility of vesicles and organelles along microtubules. Dynein has ATPase activity; the force-producing power stroke is thought to occur on release of ADP. Required to maintain uniform nuclear distribution in hyphae. May play an important role in the proper orientation of the mitotic spindle into the budding daughter cell yeast. Probably required for normal progression of the cell cycle.</text>
</comment>
<dbReference type="InterPro" id="IPR024743">
    <property type="entry name" value="Dynein_HC_stalk"/>
</dbReference>
<dbReference type="GO" id="GO:0000070">
    <property type="term" value="P:mitotic sister chromatid segregation"/>
    <property type="evidence" value="ECO:0007669"/>
    <property type="project" value="UniProtKB-ARBA"/>
</dbReference>
<feature type="domain" description="AAA+ ATPase" evidence="18">
    <location>
        <begin position="2075"/>
        <end position="2209"/>
    </location>
</feature>
<evidence type="ECO:0000256" key="7">
    <source>
        <dbReference type="ARBA" id="ARBA00022701"/>
    </source>
</evidence>
<dbReference type="eggNOG" id="KOG3595">
    <property type="taxonomic scope" value="Eukaryota"/>
</dbReference>
<dbReference type="InterPro" id="IPR027417">
    <property type="entry name" value="P-loop_NTPase"/>
</dbReference>
<dbReference type="Gene3D" id="1.20.58.1120">
    <property type="match status" value="1"/>
</dbReference>
<dbReference type="Pfam" id="PF12774">
    <property type="entry name" value="AAA_6"/>
    <property type="match status" value="1"/>
</dbReference>
<dbReference type="SUPFAM" id="SSF52540">
    <property type="entry name" value="P-loop containing nucleoside triphosphate hydrolases"/>
    <property type="match status" value="4"/>
</dbReference>
<keyword evidence="12 17" id="KW-0175">Coiled coil</keyword>
<dbReference type="GO" id="GO:0000235">
    <property type="term" value="C:astral microtubule"/>
    <property type="evidence" value="ECO:0007669"/>
    <property type="project" value="UniProtKB-ARBA"/>
</dbReference>
<dbReference type="InParanoid" id="C5DKL6"/>
<dbReference type="Gene3D" id="3.40.50.300">
    <property type="entry name" value="P-loop containing nucleotide triphosphate hydrolases"/>
    <property type="match status" value="5"/>
</dbReference>
<dbReference type="InterPro" id="IPR041658">
    <property type="entry name" value="AAA_lid_11"/>
</dbReference>
<keyword evidence="5" id="KW-0415">Karyogamy</keyword>
<dbReference type="Pfam" id="PF03028">
    <property type="entry name" value="Dynein_heavy"/>
    <property type="match status" value="1"/>
</dbReference>
<proteinExistence type="inferred from homology"/>
<evidence type="ECO:0000256" key="10">
    <source>
        <dbReference type="ARBA" id="ARBA00022840"/>
    </source>
</evidence>
<dbReference type="Gene3D" id="1.20.920.20">
    <property type="match status" value="1"/>
</dbReference>
<dbReference type="FunFam" id="3.40.50.300:FF:002357">
    <property type="entry name" value="Glutathione S-transferase class-mu 26 kDa isozyme"/>
    <property type="match status" value="1"/>
</dbReference>
<evidence type="ECO:0000313" key="19">
    <source>
        <dbReference type="EMBL" id="CAR24017.1"/>
    </source>
</evidence>
<dbReference type="Gene3D" id="1.10.8.710">
    <property type="match status" value="1"/>
</dbReference>
<dbReference type="GO" id="GO:1902850">
    <property type="term" value="P:microtubule cytoskeleton organization involved in mitosis"/>
    <property type="evidence" value="ECO:0007669"/>
    <property type="project" value="UniProtKB-ARBA"/>
</dbReference>
<dbReference type="Pfam" id="PF12777">
    <property type="entry name" value="MT"/>
    <property type="match status" value="1"/>
</dbReference>
<evidence type="ECO:0000256" key="6">
    <source>
        <dbReference type="ARBA" id="ARBA00022490"/>
    </source>
</evidence>
<dbReference type="InterPro" id="IPR035706">
    <property type="entry name" value="AAA_9"/>
</dbReference>
<sequence length="4108" mass="468253">MDLTNGNAVSSSDQLVEEAIRYCYKVSSALLTGAEGFTFEKFQELNSSAIKDFAVNRSSSVLYLIADPSENVKASSSPDVGNSEPDLLNDAHNRNVLALIKSQPTLSLENALESQILVLSMAQGLEMKAFNQVMALGVTSLIECALGPQQLMNTDNGSLQNMRLKIDEFFSSMKNVESWAVAPNLLLSGDRLIKDIVNRGATIENFEEFLPDTQFADSVFLNSLQRIVNGWIHSAESFSNSMRSIDDGDAKDEVSFWQKLEQGLLSIQDQLQSSEAKITVEILKNSRRPQAAFSLLASSTVPERLKKVKSYNQFLCELPMKKLQTAVSLPTLDGLIDAFATAFKRLRTSLFPISRAQALTEQICVEVICKIKKLVPQLASLPFGEYESKTKALEGFLSRWDELIESATLIMREVTRRRSEKYVPIKIASKTDLLRHRLSGIKKLRSTYEELSLDLENPDMLKYKAEVPFVYEPLKTTDCLSCSTEQWYALESTCNQRLGILENKILNALLFKLHLCESTNEMFTLLEKFRPLLSRPRLRKGIQQYHGGLLKAVVGELSNLKQKLLDCNGDSNAAALNDLPPVSSSLMRIKLLKKRVSTILSKLTLLLGRDWSSSEDGLHLHSECKSILEGLNEDTIVSEWYSKASCSEALLQEPIFKVLKNGGGYAIFVNSNREFRDLFKEVRNLCWMGYDLPSSLFKASTVLRDLYPITIEFMELLDTFIQITNLVNERPALNALLGSLIKRSWVALKHCINENWKAISESEIAATTAAVLDFDENPASLSIFRSLVNEIITRFNSLESLERSLTSFLNSIDLTKFSEPSLRNWITQIVSLKSSITSLEKGNYTCFETYLEAQIEESVLNLTRLALKPENLPKTKHEVTIDSNGVLLEPSLESTKTRWLEHIQNTLNISFTLKAYYEDDKGEPVGQKTKRLDEFKIQVQRYAMSASKEVESLLQSACILLRSLNIYKVLWRPKEQIIWHQRRNDILYCFDLYSDFMKERSKVKSMGMRVKLSDSLTISLKDFQAKIESCYEDWNKELLSELECQYEKQSLEFHSTLSNYRKLLESNSISVESCSLDELYEICSTIENLNKSWSHKEELLSTLHSVHILMRENNQSSLSEVIQGDQLDLDMKLLKQILEKRQAWLAERKFIIASRIEMWNDKLLKSASSFREEWQICKPVSQDLKPENALEILELKEHAVSLESKNLEMVNKISLFLSIPVKQGFSLIDVTADIAAYKIAWDAISIRWASLKLYLNTPWAQSDLNNLKIELQRLADEQHENEGSLANQVVFKAFSENIQGILNSIKLLNALKDKCMKPRHWKILFQEAGGSSPSRDDIDGMSFLLEDVLSLKQGLNEGFVSEVIKNAKSEEVVEQSLEDIESRWRYTKFLSAHHAGNFVIVKNWDTLMQSITDDTNTLTAMKNSSHYKVFEQRSVSWEIKFNELALILNSWAESQRLWLHLYGALGDSASSSNFLRSESARFEMITSEFSSIASTVLQSDLVLDVLHIMDLSRSLRNILESLKRVVGALNGYLESQRERFPRLYFLGNEDLLQLMGASQNLYQASHHLGKIYGGVSSLKFEDKEIFGVSSPEGETLEFLEPILLSKYPEMQEWVAQIGIQIKSSIMSSTENCLEKLKVSGVQELSQLFEQHVFQALLLSFQIRWTSIIEDAISQDEISPKLNEIQTVFNKLNSLLKDTKSFLRRRKIESLIVECIHYLSLSEELRAFDVAGRKNIWNSIPKYYHNASEYDMFQRITVSIGNNKFSHGLEYIGVPERLIYTPLMRNCFVAMAHALAQNLGGSPFGPAGTGKTETIKALGQNLGRFVLVFNCDESFEFQSLGRLLLGIGQVGAWGCFDEFNRLEESIMSAVSTQIETIQDALARKQEKFVLLGKTVYLDDSAGIFITMNRGYKGRRELPDNLRKKFRQFSMKSPDYTIIADVILTTLGFENAKNMAKKICNFLTEMECLCSQQRHYDFGLRAMKGILRNCRVLKNKHGGTDQDILLESLHQMLSPRLVKSDEDAFCKTMSALFPNTHLNYNDNDFREGVEKVCQFGNKTPTDLFVKKCNQLFQIQNSQQAIILSGPPGTGKTTIWNSTLDCMELADGIKNKVFLIDLKVLAKEQLYGCLDPVTFEWTDGVFTSIIRKVAQDQIEKHNETRIWIIFDGDLDPEYVETINSVLDDNKVLTLPNGERFKIPDNLRLIFEVDDLDIATPATISRCAVIVIDRPVCSPSEMLPALLVEKLHDMQIASRLPMSFLDAFCEISYDVLGQKLHDLHDFAKTLPNAMDTSLLGSLDNLVSLTCSQLFQKSESVQKLSKSSFSNFAKCLLCINIVWAITGACNEDDRSTFEQYMRTGLGIEDLASNDSLSLTDYEAKAGEPKLRPLSMSMPQITLEPHEVILPDLMIPTVDTMKHERLILDLLYARKSPILCGPPGSGKTMTIFNALKNSKKFDLIGLTFSKETTVASFLDTLKHHTTITETAKGILLKPKSLSKDLVVFCDEINLPEADEYGAQPVILLLRQLLEKKGYWDVSSHRWVSLERIHVAGACNPPDNGSRKALSERFTRHTSVISIDYPGKNSLLHIYEVFFKAVLKLAPELRGYSKEFAHASVQLYYSCKERFSSTVYSHYIYSPRELTRLIKGLYYILTNSSIRALSQLIECWVYECLRLYSDRLVCDEDKKAFDKIIIEITTEYFPNQIENYYEIRDNLLCNWVSLEYEKTDRRELSFFVRERLKTFNEEELESTLIVHDSMLDHMVRIDRALKQDQGHCILVGPSRSGKRSLTRFVSWMNGIEVIPLTLHRNFHISDFDKFLRNILSRCTAGGQKILLLIDDSSILESSFIERMNTLLANSDVPGLFEAEERTKLIADLSQKAEEIGLLLDEDEELYSWFTQLISRNLHVVFSINDPNSESATNVINSPALFNRCVLNWMGEWSDQTLAQVGTKIIEWMPLSSSLDGSDPEMLSKSGTATPLSKKIVDVAILFFKNFQVLNLGRQATPGQFLDQLKTFQDIYSRKLSELEKSQRFIATGLDTMKESVLRIRELNELFSEKEKELRSKEQQGRKTLDNMLSTQNEAERRHEATVEIRKILSAQEKELSSQRARIMSDLASIEPQVLEAQRGVNNIKKQHMTEIRSMFNPPNNVKLTLEAVCLVLGYHSKEWRDIQSFVRKDEFISSIVQYDTEMMMNATIRDFIKKEYLMKPGFNFEAVNHASKACGPLFQWVVAQVEYSTILNTISPLKNDVAKIEKEMLQTKARLLASEDMISDYRDLMESSKREYSNIIRETEAIKAELSAVEHKVSRSRKLLDSLASENERWSSSTVTFKELRQNIVGDCLLSSLFISYCGAKDRKTRLELIRSWKKHLGELSVSYDQNYTFCNHLVDFQERSRWFSNGLPDDYTCIENFYILFNSLHYPFVVDPELKVFHALRRHFGNTIAMTSFLDSGFVKKLENTLRFGGCIIIQDGEFYDPIISKLIAKEFRKTGGKETIQIGDRDIDIDPNFFMVIFTRDASWSIPLFLRARMSIVDFTVDKNSIEPQALEIALECQKPELHEKRKALAQLNGEYKLRLSCLEKELLEALNSSPNSVLENESLITTLEQLKTQSNEIQGRILETKGVIEEVEQAVNEFRALSQHAFRLYSIVEHLPSLHWAYQVTVNCFLNCFRSIFNHDKGCESKNTNQLLRSFYRRIFEVLSPGLLDDDKLALGVMLLVSYFEPAEPSAFCEILSQLMSSIRTSPKSPTLNIPLDFESAEVKTYTQNLIEGFEDFDIYHRLQAAVEFLPPAESYQLKEFVKEWDYVPIVIVCERGTDSTYRVSQLAQELSRELSIVSLGSSESTSMAENALSHCAKEGHWLLIQNLQMSPDWVKSVLTKRLELLASDTNKSSSFRVFMTCELEGRAPPPPLIQTSWKVVHESEKGILQSARDVWGTISRPGTIRPPEKLFCRFLLAWFHALLVENSRLHPLGFTKKYDFNDSDFAAGIAYLDGFFDCLSSSHNSIKPADISWIELQFNIATIIYGGKIDDEKDILRCIELAAGLFNERAFEPDFEIAPGLLAPQNRQEWTSIQEWLVQCRPPENWSQWLQLAENVELERRELHAANVASSVIQILKGL</sequence>
<dbReference type="Gene3D" id="1.10.472.130">
    <property type="match status" value="1"/>
</dbReference>
<evidence type="ECO:0000256" key="17">
    <source>
        <dbReference type="SAM" id="Coils"/>
    </source>
</evidence>
<dbReference type="Pfam" id="PF12775">
    <property type="entry name" value="AAA_7"/>
    <property type="match status" value="1"/>
</dbReference>
<organism evidence="19 20">
    <name type="scientific">Lachancea thermotolerans (strain ATCC 56472 / CBS 6340 / NRRL Y-8284)</name>
    <name type="common">Yeast</name>
    <name type="synonym">Kluyveromyces thermotolerans</name>
    <dbReference type="NCBI Taxonomy" id="559295"/>
    <lineage>
        <taxon>Eukaryota</taxon>
        <taxon>Fungi</taxon>
        <taxon>Dikarya</taxon>
        <taxon>Ascomycota</taxon>
        <taxon>Saccharomycotina</taxon>
        <taxon>Saccharomycetes</taxon>
        <taxon>Saccharomycetales</taxon>
        <taxon>Saccharomycetaceae</taxon>
        <taxon>Lachancea</taxon>
    </lineage>
</organism>
<dbReference type="GO" id="GO:0030473">
    <property type="term" value="P:nuclear migration along microtubule"/>
    <property type="evidence" value="ECO:0007669"/>
    <property type="project" value="UniProtKB-ARBA"/>
</dbReference>
<evidence type="ECO:0000256" key="2">
    <source>
        <dbReference type="ARBA" id="ARBA00008887"/>
    </source>
</evidence>
<keyword evidence="10" id="KW-0067">ATP-binding</keyword>
<dbReference type="InterPro" id="IPR041466">
    <property type="entry name" value="Dynein_AAA5_ext"/>
</dbReference>
<dbReference type="Pfam" id="PF22597">
    <property type="entry name" value="DYN_lid"/>
    <property type="match status" value="1"/>
</dbReference>
<keyword evidence="8" id="KW-0677">Repeat</keyword>
<evidence type="ECO:0000256" key="15">
    <source>
        <dbReference type="ARBA" id="ARBA00033439"/>
    </source>
</evidence>
<dbReference type="Pfam" id="PF12780">
    <property type="entry name" value="AAA_8"/>
    <property type="match status" value="1"/>
</dbReference>
<keyword evidence="13" id="KW-0505">Motor protein</keyword>
<evidence type="ECO:0000256" key="4">
    <source>
        <dbReference type="ARBA" id="ARBA00022197"/>
    </source>
</evidence>
<dbReference type="RefSeq" id="XP_002554454.1">
    <property type="nucleotide sequence ID" value="XM_002554408.1"/>
</dbReference>
<evidence type="ECO:0000256" key="11">
    <source>
        <dbReference type="ARBA" id="ARBA00023017"/>
    </source>
</evidence>
<evidence type="ECO:0000256" key="13">
    <source>
        <dbReference type="ARBA" id="ARBA00023175"/>
    </source>
</evidence>
<evidence type="ECO:0000256" key="3">
    <source>
        <dbReference type="ARBA" id="ARBA00011655"/>
    </source>
</evidence>
<dbReference type="InterPro" id="IPR054354">
    <property type="entry name" value="DYNC2H1-like_lid"/>
</dbReference>
<feature type="domain" description="AAA+ ATPase" evidence="18">
    <location>
        <begin position="1799"/>
        <end position="1933"/>
    </location>
</feature>
<evidence type="ECO:0000256" key="12">
    <source>
        <dbReference type="ARBA" id="ARBA00023054"/>
    </source>
</evidence>
<evidence type="ECO:0000256" key="16">
    <source>
        <dbReference type="ARBA" id="ARBA00053342"/>
    </source>
</evidence>
<dbReference type="InterPro" id="IPR035699">
    <property type="entry name" value="AAA_6"/>
</dbReference>
<dbReference type="InterPro" id="IPR003593">
    <property type="entry name" value="AAA+_ATPase"/>
</dbReference>
<dbReference type="GeneID" id="8292652"/>
<dbReference type="Pfam" id="PF12781">
    <property type="entry name" value="AAA_9"/>
    <property type="match status" value="1"/>
</dbReference>
<dbReference type="FunCoup" id="C5DKL6">
    <property type="interactions" value="787"/>
</dbReference>
<dbReference type="Gene3D" id="1.10.8.740">
    <property type="match status" value="1"/>
</dbReference>
<dbReference type="InterPro" id="IPR042228">
    <property type="entry name" value="Dynein_linker_3"/>
</dbReference>
<dbReference type="OMA" id="NERQMTR"/>
<evidence type="ECO:0000256" key="5">
    <source>
        <dbReference type="ARBA" id="ARBA00022459"/>
    </source>
</evidence>
<dbReference type="GO" id="GO:0005868">
    <property type="term" value="C:cytoplasmic dynein complex"/>
    <property type="evidence" value="ECO:0007669"/>
    <property type="project" value="UniProtKB-ARBA"/>
</dbReference>
<reference evidence="19 20" key="1">
    <citation type="journal article" date="2009" name="Genome Res.">
        <title>Comparative genomics of protoploid Saccharomycetaceae.</title>
        <authorList>
            <consortium name="The Genolevures Consortium"/>
            <person name="Souciet J.-L."/>
            <person name="Dujon B."/>
            <person name="Gaillardin C."/>
            <person name="Johnston M."/>
            <person name="Baret P.V."/>
            <person name="Cliften P."/>
            <person name="Sherman D.J."/>
            <person name="Weissenbach J."/>
            <person name="Westhof E."/>
            <person name="Wincker P."/>
            <person name="Jubin C."/>
            <person name="Poulain J."/>
            <person name="Barbe V."/>
            <person name="Segurens B."/>
            <person name="Artiguenave F."/>
            <person name="Anthouard V."/>
            <person name="Vacherie B."/>
            <person name="Val M.-E."/>
            <person name="Fulton R.S."/>
            <person name="Minx P."/>
            <person name="Wilson R."/>
            <person name="Durrens P."/>
            <person name="Jean G."/>
            <person name="Marck C."/>
            <person name="Martin T."/>
            <person name="Nikolski M."/>
            <person name="Rolland T."/>
            <person name="Seret M.-L."/>
            <person name="Casaregola S."/>
            <person name="Despons L."/>
            <person name="Fairhead C."/>
            <person name="Fischer G."/>
            <person name="Lafontaine I."/>
            <person name="Leh V."/>
            <person name="Lemaire M."/>
            <person name="de Montigny J."/>
            <person name="Neuveglise C."/>
            <person name="Thierry A."/>
            <person name="Blanc-Lenfle I."/>
            <person name="Bleykasten C."/>
            <person name="Diffels J."/>
            <person name="Fritsch E."/>
            <person name="Frangeul L."/>
            <person name="Goeffon A."/>
            <person name="Jauniaux N."/>
            <person name="Kachouri-Lafond R."/>
            <person name="Payen C."/>
            <person name="Potier S."/>
            <person name="Pribylova L."/>
            <person name="Ozanne C."/>
            <person name="Richard G.-F."/>
            <person name="Sacerdot C."/>
            <person name="Straub M.-L."/>
            <person name="Talla E."/>
        </authorList>
    </citation>
    <scope>NUCLEOTIDE SEQUENCE [LARGE SCALE GENOMIC DNA]</scope>
    <source>
        <strain evidence="20">ATCC 56472 / CBS 6340 / NRRL Y-8284</strain>
    </source>
</reference>
<dbReference type="Pfam" id="PF08393">
    <property type="entry name" value="DHC_N2"/>
    <property type="match status" value="1"/>
</dbReference>
<evidence type="ECO:0000256" key="8">
    <source>
        <dbReference type="ARBA" id="ARBA00022737"/>
    </source>
</evidence>
<dbReference type="HOGENOM" id="CLU_000038_7_0_1"/>
<dbReference type="FunFam" id="3.40.50.300:FF:000996">
    <property type="entry name" value="Cytoplasmic dynein heavy chain"/>
    <property type="match status" value="1"/>
</dbReference>